<dbReference type="Proteomes" id="UP000551758">
    <property type="component" value="Unassembled WGS sequence"/>
</dbReference>
<keyword evidence="5" id="KW-1185">Reference proteome</keyword>
<dbReference type="Gene3D" id="3.40.50.300">
    <property type="entry name" value="P-loop containing nucleotide triphosphate hydrolases"/>
    <property type="match status" value="1"/>
</dbReference>
<dbReference type="PRINTS" id="PR00315">
    <property type="entry name" value="ELONGATNFCT"/>
</dbReference>
<evidence type="ECO:0000313" key="5">
    <source>
        <dbReference type="Proteomes" id="UP000551758"/>
    </source>
</evidence>
<dbReference type="GO" id="GO:0003924">
    <property type="term" value="F:GTPase activity"/>
    <property type="evidence" value="ECO:0007669"/>
    <property type="project" value="InterPro"/>
</dbReference>
<sequence length="137" mass="15522">EDSYHFAITGQVDSGKSIATGHLIYKCDGINKITIKKLEDEAAEMGKGSLRYAWVLEKLKTECEYDITIDISLWKFETSKYVTIMDAPGHRDFTRKLDHSWYLQEWVDPAACATGLHAIFEPIVNVNTMDSTEPLCS</sequence>
<evidence type="ECO:0000256" key="1">
    <source>
        <dbReference type="ARBA" id="ARBA00022741"/>
    </source>
</evidence>
<reference evidence="4 5" key="1">
    <citation type="journal article" date="2020" name="Mol. Biol. Evol.">
        <title>Interspecific Gene Flow and the Evolution of Specialization in Black and White Rhinoceros.</title>
        <authorList>
            <person name="Moodley Y."/>
            <person name="Westbury M.V."/>
            <person name="Russo I.M."/>
            <person name="Gopalakrishnan S."/>
            <person name="Rakotoarivelo A."/>
            <person name="Olsen R.A."/>
            <person name="Prost S."/>
            <person name="Tunstall T."/>
            <person name="Ryder O.A."/>
            <person name="Dalen L."/>
            <person name="Bruford M.W."/>
        </authorList>
    </citation>
    <scope>NUCLEOTIDE SEQUENCE [LARGE SCALE GENOMIC DNA]</scope>
    <source>
        <strain evidence="4">SBR-YM</strain>
        <tissue evidence="4">Skin</tissue>
    </source>
</reference>
<comment type="caution">
    <text evidence="4">The sequence shown here is derived from an EMBL/GenBank/DDBJ whole genome shotgun (WGS) entry which is preliminary data.</text>
</comment>
<dbReference type="InterPro" id="IPR027417">
    <property type="entry name" value="P-loop_NTPase"/>
</dbReference>
<feature type="domain" description="Tr-type G" evidence="3">
    <location>
        <begin position="4"/>
        <end position="100"/>
    </location>
</feature>
<dbReference type="SUPFAM" id="SSF52540">
    <property type="entry name" value="P-loop containing nucleoside triphosphate hydrolases"/>
    <property type="match status" value="1"/>
</dbReference>
<dbReference type="InterPro" id="IPR050100">
    <property type="entry name" value="TRAFAC_GTPase_members"/>
</dbReference>
<evidence type="ECO:0000256" key="2">
    <source>
        <dbReference type="ARBA" id="ARBA00023134"/>
    </source>
</evidence>
<dbReference type="EMBL" id="JACDTQ010000751">
    <property type="protein sequence ID" value="KAF5926440.1"/>
    <property type="molecule type" value="Genomic_DNA"/>
</dbReference>
<protein>
    <recommendedName>
        <fullName evidence="3">Tr-type G domain-containing protein</fullName>
    </recommendedName>
</protein>
<dbReference type="PANTHER" id="PTHR23115">
    <property type="entry name" value="TRANSLATION FACTOR"/>
    <property type="match status" value="1"/>
</dbReference>
<keyword evidence="2" id="KW-0342">GTP-binding</keyword>
<evidence type="ECO:0000313" key="4">
    <source>
        <dbReference type="EMBL" id="KAF5926440.1"/>
    </source>
</evidence>
<organism evidence="4 5">
    <name type="scientific">Diceros bicornis minor</name>
    <name type="common">South-central black rhinoceros</name>
    <dbReference type="NCBI Taxonomy" id="77932"/>
    <lineage>
        <taxon>Eukaryota</taxon>
        <taxon>Metazoa</taxon>
        <taxon>Chordata</taxon>
        <taxon>Craniata</taxon>
        <taxon>Vertebrata</taxon>
        <taxon>Euteleostomi</taxon>
        <taxon>Mammalia</taxon>
        <taxon>Eutheria</taxon>
        <taxon>Laurasiatheria</taxon>
        <taxon>Perissodactyla</taxon>
        <taxon>Rhinocerotidae</taxon>
        <taxon>Diceros</taxon>
    </lineage>
</organism>
<accession>A0A7J7FEK5</accession>
<dbReference type="AlphaFoldDB" id="A0A7J7FEK5"/>
<proteinExistence type="predicted"/>
<name>A0A7J7FEK5_DICBM</name>
<dbReference type="InterPro" id="IPR000795">
    <property type="entry name" value="T_Tr_GTP-bd_dom"/>
</dbReference>
<evidence type="ECO:0000259" key="3">
    <source>
        <dbReference type="Pfam" id="PF00009"/>
    </source>
</evidence>
<feature type="non-terminal residue" evidence="4">
    <location>
        <position position="137"/>
    </location>
</feature>
<dbReference type="GO" id="GO:0005525">
    <property type="term" value="F:GTP binding"/>
    <property type="evidence" value="ECO:0007669"/>
    <property type="project" value="UniProtKB-KW"/>
</dbReference>
<dbReference type="Pfam" id="PF00009">
    <property type="entry name" value="GTP_EFTU"/>
    <property type="match status" value="1"/>
</dbReference>
<gene>
    <name evidence="4" type="ORF">HPG69_013745</name>
</gene>
<keyword evidence="1" id="KW-0547">Nucleotide-binding</keyword>